<dbReference type="InterPro" id="IPR013762">
    <property type="entry name" value="Integrase-like_cat_sf"/>
</dbReference>
<dbReference type="PROSITE" id="PS51898">
    <property type="entry name" value="TYR_RECOMBINASE"/>
    <property type="match status" value="1"/>
</dbReference>
<feature type="domain" description="Tyr recombinase" evidence="5">
    <location>
        <begin position="199"/>
        <end position="366"/>
    </location>
</feature>
<proteinExistence type="inferred from homology"/>
<dbReference type="GO" id="GO:0015074">
    <property type="term" value="P:DNA integration"/>
    <property type="evidence" value="ECO:0007669"/>
    <property type="project" value="UniProtKB-KW"/>
</dbReference>
<keyword evidence="4" id="KW-0233">DNA recombination</keyword>
<reference evidence="6" key="1">
    <citation type="journal article" date="2021" name="PeerJ">
        <title>Extensive microbial diversity within the chicken gut microbiome revealed by metagenomics and culture.</title>
        <authorList>
            <person name="Gilroy R."/>
            <person name="Ravi A."/>
            <person name="Getino M."/>
            <person name="Pursley I."/>
            <person name="Horton D.L."/>
            <person name="Alikhan N.F."/>
            <person name="Baker D."/>
            <person name="Gharbi K."/>
            <person name="Hall N."/>
            <person name="Watson M."/>
            <person name="Adriaenssens E.M."/>
            <person name="Foster-Nyarko E."/>
            <person name="Jarju S."/>
            <person name="Secka A."/>
            <person name="Antonio M."/>
            <person name="Oren A."/>
            <person name="Chaudhuri R.R."/>
            <person name="La Ragione R."/>
            <person name="Hildebrand F."/>
            <person name="Pallen M.J."/>
        </authorList>
    </citation>
    <scope>NUCLEOTIDE SEQUENCE</scope>
    <source>
        <strain evidence="6">14975</strain>
    </source>
</reference>
<dbReference type="InterPro" id="IPR002104">
    <property type="entry name" value="Integrase_catalytic"/>
</dbReference>
<dbReference type="InterPro" id="IPR011010">
    <property type="entry name" value="DNA_brk_join_enz"/>
</dbReference>
<dbReference type="SUPFAM" id="SSF56349">
    <property type="entry name" value="DNA breaking-rejoining enzymes"/>
    <property type="match status" value="1"/>
</dbReference>
<dbReference type="GO" id="GO:0003677">
    <property type="term" value="F:DNA binding"/>
    <property type="evidence" value="ECO:0007669"/>
    <property type="project" value="UniProtKB-KW"/>
</dbReference>
<dbReference type="InterPro" id="IPR050808">
    <property type="entry name" value="Phage_Integrase"/>
</dbReference>
<evidence type="ECO:0000256" key="1">
    <source>
        <dbReference type="ARBA" id="ARBA00008857"/>
    </source>
</evidence>
<dbReference type="EMBL" id="DXFQ01000112">
    <property type="protein sequence ID" value="HIX20187.1"/>
    <property type="molecule type" value="Genomic_DNA"/>
</dbReference>
<dbReference type="AlphaFoldDB" id="A0A9D1VC08"/>
<evidence type="ECO:0000256" key="2">
    <source>
        <dbReference type="ARBA" id="ARBA00022908"/>
    </source>
</evidence>
<reference evidence="6" key="2">
    <citation type="submission" date="2021-04" db="EMBL/GenBank/DDBJ databases">
        <authorList>
            <person name="Gilroy R."/>
        </authorList>
    </citation>
    <scope>NUCLEOTIDE SEQUENCE</scope>
    <source>
        <strain evidence="6">14975</strain>
    </source>
</reference>
<organism evidence="6 7">
    <name type="scientific">Candidatus Akkermansia intestinigallinarum</name>
    <dbReference type="NCBI Taxonomy" id="2838431"/>
    <lineage>
        <taxon>Bacteria</taxon>
        <taxon>Pseudomonadati</taxon>
        <taxon>Verrucomicrobiota</taxon>
        <taxon>Verrucomicrobiia</taxon>
        <taxon>Verrucomicrobiales</taxon>
        <taxon>Akkermansiaceae</taxon>
        <taxon>Akkermansia</taxon>
    </lineage>
</organism>
<dbReference type="Gene3D" id="1.10.443.10">
    <property type="entry name" value="Intergrase catalytic core"/>
    <property type="match status" value="1"/>
</dbReference>
<keyword evidence="2" id="KW-0229">DNA integration</keyword>
<protein>
    <submittedName>
        <fullName evidence="6">Tyrosine-type recombinase/integrase</fullName>
    </submittedName>
</protein>
<evidence type="ECO:0000259" key="5">
    <source>
        <dbReference type="PROSITE" id="PS51898"/>
    </source>
</evidence>
<evidence type="ECO:0000256" key="4">
    <source>
        <dbReference type="ARBA" id="ARBA00023172"/>
    </source>
</evidence>
<keyword evidence="3" id="KW-0238">DNA-binding</keyword>
<name>A0A9D1VC08_9BACT</name>
<dbReference type="PANTHER" id="PTHR30629">
    <property type="entry name" value="PROPHAGE INTEGRASE"/>
    <property type="match status" value="1"/>
</dbReference>
<comment type="similarity">
    <text evidence="1">Belongs to the 'phage' integrase family.</text>
</comment>
<dbReference type="Pfam" id="PF00589">
    <property type="entry name" value="Phage_integrase"/>
    <property type="match status" value="1"/>
</dbReference>
<evidence type="ECO:0000313" key="6">
    <source>
        <dbReference type="EMBL" id="HIX20187.1"/>
    </source>
</evidence>
<comment type="caution">
    <text evidence="6">The sequence shown here is derived from an EMBL/GenBank/DDBJ whole genome shotgun (WGS) entry which is preliminary data.</text>
</comment>
<evidence type="ECO:0000256" key="3">
    <source>
        <dbReference type="ARBA" id="ARBA00023125"/>
    </source>
</evidence>
<dbReference type="Gene3D" id="1.10.150.130">
    <property type="match status" value="1"/>
</dbReference>
<dbReference type="Proteomes" id="UP000823964">
    <property type="component" value="Unassembled WGS sequence"/>
</dbReference>
<gene>
    <name evidence="6" type="ORF">H9862_06255</name>
</gene>
<dbReference type="InterPro" id="IPR010998">
    <property type="entry name" value="Integrase_recombinase_N"/>
</dbReference>
<accession>A0A9D1VC08</accession>
<dbReference type="PANTHER" id="PTHR30629:SF2">
    <property type="entry name" value="PROPHAGE INTEGRASE INTS-RELATED"/>
    <property type="match status" value="1"/>
</dbReference>
<evidence type="ECO:0000313" key="7">
    <source>
        <dbReference type="Proteomes" id="UP000823964"/>
    </source>
</evidence>
<sequence length="372" mass="42097">MNFVLDFSIDDAVSWRRPQGAENAAASGDDMNIRKREHAGRILLRQLGIDTADAARLILEAAEALRLRADAGRSTLILRLRELLRAGAEALRRREQTRPFAEVARLSLAARAHRRPLTLRDLHSFTNRLLRLPGVAESPLRSIGADECRRMLESAFGRSAHSYRKGRAILHSIFAYGRRQGWCSANPVDAIDAPPVREAEIRPLAPAECERLLQAARRPAHRACRPALGLMLHAGVRPAEVARLDWQDICWQDSAVCIRPTHAKTGGGRLVPLSPPLRRMLRLCRPASGCGPICPPQWLRRWRELRRCAGFEHWVPDVLRHTYASYHARRFRNLPELQLYMGHRSLALLQTRYLNPAGITAAAARRFWQLQL</sequence>
<dbReference type="GO" id="GO:0006310">
    <property type="term" value="P:DNA recombination"/>
    <property type="evidence" value="ECO:0007669"/>
    <property type="project" value="UniProtKB-KW"/>
</dbReference>